<dbReference type="GO" id="GO:0004659">
    <property type="term" value="F:prenyltransferase activity"/>
    <property type="evidence" value="ECO:0007669"/>
    <property type="project" value="InterPro"/>
</dbReference>
<feature type="transmembrane region" description="Helical" evidence="8">
    <location>
        <begin position="280"/>
        <end position="303"/>
    </location>
</feature>
<comment type="pathway">
    <text evidence="2">Quinol/quinone metabolism; menaquinone biosynthesis.</text>
</comment>
<organism evidence="9 10">
    <name type="scientific">Ligilactobacillus murinus DSM 20452 = NBRC 14221</name>
    <dbReference type="NCBI Taxonomy" id="1423772"/>
    <lineage>
        <taxon>Bacteria</taxon>
        <taxon>Bacillati</taxon>
        <taxon>Bacillota</taxon>
        <taxon>Bacilli</taxon>
        <taxon>Lactobacillales</taxon>
        <taxon>Lactobacillaceae</taxon>
        <taxon>Ligilactobacillus</taxon>
    </lineage>
</organism>
<dbReference type="Gene3D" id="1.10.357.140">
    <property type="entry name" value="UbiA prenyltransferase"/>
    <property type="match status" value="1"/>
</dbReference>
<dbReference type="AlphaFoldDB" id="A0A0R2AU93"/>
<accession>A0A0R2AU93</accession>
<feature type="transmembrane region" description="Helical" evidence="8">
    <location>
        <begin position="145"/>
        <end position="163"/>
    </location>
</feature>
<gene>
    <name evidence="9" type="ORF">FC48_GL001579</name>
</gene>
<evidence type="ECO:0000256" key="8">
    <source>
        <dbReference type="SAM" id="Phobius"/>
    </source>
</evidence>
<dbReference type="PATRIC" id="fig|1423772.3.peg.1683"/>
<keyword evidence="4 9" id="KW-0808">Transferase</keyword>
<evidence type="ECO:0000256" key="7">
    <source>
        <dbReference type="ARBA" id="ARBA00023136"/>
    </source>
</evidence>
<comment type="subcellular location">
    <subcellularLocation>
        <location evidence="1">Membrane</location>
        <topology evidence="1">Multi-pass membrane protein</topology>
    </subcellularLocation>
</comment>
<keyword evidence="3" id="KW-0474">Menaquinone biosynthesis</keyword>
<dbReference type="InterPro" id="IPR044878">
    <property type="entry name" value="UbiA_sf"/>
</dbReference>
<protein>
    <submittedName>
        <fullName evidence="9">1,4-dihydroxy-2-naphthoate octaprenyltransferase</fullName>
    </submittedName>
</protein>
<name>A0A0R2AU93_9LACO</name>
<dbReference type="Pfam" id="PF01040">
    <property type="entry name" value="UbiA"/>
    <property type="match status" value="1"/>
</dbReference>
<dbReference type="PANTHER" id="PTHR13929:SF0">
    <property type="entry name" value="UBIA PRENYLTRANSFERASE DOMAIN-CONTAINING PROTEIN 1"/>
    <property type="match status" value="1"/>
</dbReference>
<keyword evidence="6 8" id="KW-1133">Transmembrane helix</keyword>
<sequence length="304" mass="34747">MSLKVFLELVEIKAKTASVLPFLLGVCFSYYYYHSLNWANLLLFFIAMFLFNMSVDAWDNYNDYHNALDKEEYKQKTNIIGRENLSPREVLWMLLGMAGIATVLGLVLVVRTGWPLLLMGMFCFAVGILYSAGPRPLSSLPVGEFFSGFTMGGMIMLISIYINTYQEFTFDLSDLWRIALLALPNMLWISNLMLANNICDLAEDERNHRYTIVHYLGKKRALQVYTAKNILALVSLCLTPFIGLAPYTVLLIVLALPFFYRQNKLLWEKQVKTETFITAVKTLAVGSFLQVILYLLGILFNLIF</sequence>
<evidence type="ECO:0000313" key="10">
    <source>
        <dbReference type="Proteomes" id="UP000051612"/>
    </source>
</evidence>
<dbReference type="GO" id="GO:0042371">
    <property type="term" value="P:vitamin K biosynthetic process"/>
    <property type="evidence" value="ECO:0007669"/>
    <property type="project" value="TreeGrafter"/>
</dbReference>
<dbReference type="CDD" id="cd13962">
    <property type="entry name" value="PT_UbiA_UBIAD1"/>
    <property type="match status" value="1"/>
</dbReference>
<dbReference type="UniPathway" id="UPA00079"/>
<evidence type="ECO:0000256" key="1">
    <source>
        <dbReference type="ARBA" id="ARBA00004141"/>
    </source>
</evidence>
<evidence type="ECO:0000256" key="6">
    <source>
        <dbReference type="ARBA" id="ARBA00022989"/>
    </source>
</evidence>
<dbReference type="PIRSF" id="PIRSF005355">
    <property type="entry name" value="UBIAD1"/>
    <property type="match status" value="1"/>
</dbReference>
<dbReference type="GO" id="GO:0016020">
    <property type="term" value="C:membrane"/>
    <property type="evidence" value="ECO:0007669"/>
    <property type="project" value="UniProtKB-SubCell"/>
</dbReference>
<evidence type="ECO:0000256" key="3">
    <source>
        <dbReference type="ARBA" id="ARBA00022428"/>
    </source>
</evidence>
<dbReference type="InterPro" id="IPR026046">
    <property type="entry name" value="UBIAD1"/>
</dbReference>
<evidence type="ECO:0000256" key="5">
    <source>
        <dbReference type="ARBA" id="ARBA00022692"/>
    </source>
</evidence>
<dbReference type="GO" id="GO:0009234">
    <property type="term" value="P:menaquinone biosynthetic process"/>
    <property type="evidence" value="ECO:0007669"/>
    <property type="project" value="UniProtKB-UniPathway"/>
</dbReference>
<keyword evidence="5 8" id="KW-0812">Transmembrane</keyword>
<dbReference type="NCBIfam" id="NF004752">
    <property type="entry name" value="PRK06080.1-4"/>
    <property type="match status" value="1"/>
</dbReference>
<dbReference type="RefSeq" id="WP_056960251.1">
    <property type="nucleotide sequence ID" value="NZ_AYYN01000171.1"/>
</dbReference>
<reference evidence="9 10" key="1">
    <citation type="journal article" date="2015" name="Genome Announc.">
        <title>Expanding the biotechnology potential of lactobacilli through comparative genomics of 213 strains and associated genera.</title>
        <authorList>
            <person name="Sun Z."/>
            <person name="Harris H.M."/>
            <person name="McCann A."/>
            <person name="Guo C."/>
            <person name="Argimon S."/>
            <person name="Zhang W."/>
            <person name="Yang X."/>
            <person name="Jeffery I.B."/>
            <person name="Cooney J.C."/>
            <person name="Kagawa T.F."/>
            <person name="Liu W."/>
            <person name="Song Y."/>
            <person name="Salvetti E."/>
            <person name="Wrobel A."/>
            <person name="Rasinkangas P."/>
            <person name="Parkhill J."/>
            <person name="Rea M.C."/>
            <person name="O'Sullivan O."/>
            <person name="Ritari J."/>
            <person name="Douillard F.P."/>
            <person name="Paul Ross R."/>
            <person name="Yang R."/>
            <person name="Briner A.E."/>
            <person name="Felis G.E."/>
            <person name="de Vos W.M."/>
            <person name="Barrangou R."/>
            <person name="Klaenhammer T.R."/>
            <person name="Caufield P.W."/>
            <person name="Cui Y."/>
            <person name="Zhang H."/>
            <person name="O'Toole P.W."/>
        </authorList>
    </citation>
    <scope>NUCLEOTIDE SEQUENCE [LARGE SCALE GENOMIC DNA]</scope>
    <source>
        <strain evidence="9 10">DSM 20452</strain>
    </source>
</reference>
<dbReference type="EMBL" id="AYYN01000171">
    <property type="protein sequence ID" value="KRM70765.1"/>
    <property type="molecule type" value="Genomic_DNA"/>
</dbReference>
<dbReference type="Proteomes" id="UP000051612">
    <property type="component" value="Unassembled WGS sequence"/>
</dbReference>
<evidence type="ECO:0000256" key="2">
    <source>
        <dbReference type="ARBA" id="ARBA00004863"/>
    </source>
</evidence>
<dbReference type="InterPro" id="IPR000537">
    <property type="entry name" value="UbiA_prenyltransferase"/>
</dbReference>
<feature type="transmembrane region" description="Helical" evidence="8">
    <location>
        <begin position="116"/>
        <end position="133"/>
    </location>
</feature>
<evidence type="ECO:0000256" key="4">
    <source>
        <dbReference type="ARBA" id="ARBA00022679"/>
    </source>
</evidence>
<feature type="transmembrane region" description="Helical" evidence="8">
    <location>
        <begin position="90"/>
        <end position="110"/>
    </location>
</feature>
<comment type="caution">
    <text evidence="9">The sequence shown here is derived from an EMBL/GenBank/DDBJ whole genome shotgun (WGS) entry which is preliminary data.</text>
</comment>
<feature type="transmembrane region" description="Helical" evidence="8">
    <location>
        <begin position="175"/>
        <end position="199"/>
    </location>
</feature>
<dbReference type="PANTHER" id="PTHR13929">
    <property type="entry name" value="1,4-DIHYDROXY-2-NAPHTHOATE OCTAPRENYLTRANSFERASE"/>
    <property type="match status" value="1"/>
</dbReference>
<proteinExistence type="predicted"/>
<keyword evidence="7 8" id="KW-0472">Membrane</keyword>
<evidence type="ECO:0000313" key="9">
    <source>
        <dbReference type="EMBL" id="KRM70765.1"/>
    </source>
</evidence>
<feature type="transmembrane region" description="Helical" evidence="8">
    <location>
        <begin position="230"/>
        <end position="260"/>
    </location>
</feature>
<feature type="transmembrane region" description="Helical" evidence="8">
    <location>
        <begin position="38"/>
        <end position="55"/>
    </location>
</feature>